<feature type="domain" description="HMA" evidence="1">
    <location>
        <begin position="1"/>
        <end position="68"/>
    </location>
</feature>
<accession>A0A7W9DIL7</accession>
<comment type="caution">
    <text evidence="2">The sequence shown here is derived from an EMBL/GenBank/DDBJ whole genome shotgun (WGS) entry which is preliminary data.</text>
</comment>
<evidence type="ECO:0000313" key="3">
    <source>
        <dbReference type="Proteomes" id="UP000537718"/>
    </source>
</evidence>
<dbReference type="Pfam" id="PF00403">
    <property type="entry name" value="HMA"/>
    <property type="match status" value="1"/>
</dbReference>
<organism evidence="2 3">
    <name type="scientific">Pedobacter cryoconitis</name>
    <dbReference type="NCBI Taxonomy" id="188932"/>
    <lineage>
        <taxon>Bacteria</taxon>
        <taxon>Pseudomonadati</taxon>
        <taxon>Bacteroidota</taxon>
        <taxon>Sphingobacteriia</taxon>
        <taxon>Sphingobacteriales</taxon>
        <taxon>Sphingobacteriaceae</taxon>
        <taxon>Pedobacter</taxon>
    </lineage>
</organism>
<reference evidence="2 3" key="1">
    <citation type="submission" date="2020-08" db="EMBL/GenBank/DDBJ databases">
        <title>Genomic Encyclopedia of Type Strains, Phase IV (KMG-V): Genome sequencing to study the core and pangenomes of soil and plant-associated prokaryotes.</title>
        <authorList>
            <person name="Whitman W."/>
        </authorList>
    </citation>
    <scope>NUCLEOTIDE SEQUENCE [LARGE SCALE GENOMIC DNA]</scope>
    <source>
        <strain evidence="2 3">MP7CTX6</strain>
    </source>
</reference>
<dbReference type="InterPro" id="IPR006121">
    <property type="entry name" value="HMA_dom"/>
</dbReference>
<dbReference type="Proteomes" id="UP000537718">
    <property type="component" value="Unassembled WGS sequence"/>
</dbReference>
<proteinExistence type="predicted"/>
<dbReference type="AlphaFoldDB" id="A0A7W9DIL7"/>
<protein>
    <submittedName>
        <fullName evidence="2">Copper chaperone CopZ</fullName>
    </submittedName>
</protein>
<name>A0A7W9DIL7_9SPHI</name>
<gene>
    <name evidence="2" type="ORF">HDE69_000261</name>
</gene>
<dbReference type="SUPFAM" id="SSF55008">
    <property type="entry name" value="HMA, heavy metal-associated domain"/>
    <property type="match status" value="1"/>
</dbReference>
<evidence type="ECO:0000259" key="1">
    <source>
        <dbReference type="PROSITE" id="PS50846"/>
    </source>
</evidence>
<dbReference type="GO" id="GO:0046872">
    <property type="term" value="F:metal ion binding"/>
    <property type="evidence" value="ECO:0007669"/>
    <property type="project" value="InterPro"/>
</dbReference>
<dbReference type="RefSeq" id="WP_183865394.1">
    <property type="nucleotide sequence ID" value="NZ_JACHCF010000001.1"/>
</dbReference>
<evidence type="ECO:0000313" key="2">
    <source>
        <dbReference type="EMBL" id="MBB5619225.1"/>
    </source>
</evidence>
<dbReference type="InterPro" id="IPR036163">
    <property type="entry name" value="HMA_dom_sf"/>
</dbReference>
<dbReference type="PROSITE" id="PS50846">
    <property type="entry name" value="HMA_2"/>
    <property type="match status" value="1"/>
</dbReference>
<dbReference type="Gene3D" id="3.30.70.100">
    <property type="match status" value="1"/>
</dbReference>
<sequence>METLKFKTNIKCGGCVATVTPHLNAMTGLEKWSVNTEVADKVLTVTGDAENLQQEIKETLKNAGFQGELI</sequence>
<dbReference type="EMBL" id="JACHCF010000001">
    <property type="protein sequence ID" value="MBB5619225.1"/>
    <property type="molecule type" value="Genomic_DNA"/>
</dbReference>
<dbReference type="CDD" id="cd00371">
    <property type="entry name" value="HMA"/>
    <property type="match status" value="1"/>
</dbReference>